<reference evidence="9 10" key="1">
    <citation type="submission" date="2017-12" db="EMBL/GenBank/DDBJ databases">
        <authorList>
            <person name="Hurst M.R.H."/>
        </authorList>
    </citation>
    <scope>NUCLEOTIDE SEQUENCE [LARGE SCALE GENOMIC DNA]</scope>
    <source>
        <strain evidence="9 10">BM15</strain>
    </source>
</reference>
<keyword evidence="2" id="KW-0328">Glycosyltransferase</keyword>
<dbReference type="Proteomes" id="UP000233742">
    <property type="component" value="Chromosome"/>
</dbReference>
<feature type="transmembrane region" description="Helical" evidence="7">
    <location>
        <begin position="246"/>
        <end position="274"/>
    </location>
</feature>
<dbReference type="AlphaFoldDB" id="A0A2K9EML0"/>
<dbReference type="PANTHER" id="PTHR43867">
    <property type="entry name" value="CELLULOSE SYNTHASE CATALYTIC SUBUNIT A [UDP-FORMING]"/>
    <property type="match status" value="1"/>
</dbReference>
<proteinExistence type="predicted"/>
<keyword evidence="10" id="KW-1185">Reference proteome</keyword>
<keyword evidence="5 7" id="KW-1133">Transmembrane helix</keyword>
<evidence type="ECO:0000256" key="6">
    <source>
        <dbReference type="ARBA" id="ARBA00023136"/>
    </source>
</evidence>
<evidence type="ECO:0000256" key="1">
    <source>
        <dbReference type="ARBA" id="ARBA00004141"/>
    </source>
</evidence>
<protein>
    <recommendedName>
        <fullName evidence="8">Glycosyltransferase 2-like domain-containing protein</fullName>
    </recommendedName>
</protein>
<evidence type="ECO:0000313" key="9">
    <source>
        <dbReference type="EMBL" id="AUH34677.1"/>
    </source>
</evidence>
<evidence type="ECO:0000313" key="10">
    <source>
        <dbReference type="Proteomes" id="UP000233742"/>
    </source>
</evidence>
<dbReference type="InterPro" id="IPR001173">
    <property type="entry name" value="Glyco_trans_2-like"/>
</dbReference>
<keyword evidence="6 7" id="KW-0472">Membrane</keyword>
<dbReference type="KEGG" id="paro:CUV01_15950"/>
<gene>
    <name evidence="9" type="ORF">CUV01_15950</name>
</gene>
<dbReference type="GO" id="GO:0016757">
    <property type="term" value="F:glycosyltransferase activity"/>
    <property type="evidence" value="ECO:0007669"/>
    <property type="project" value="UniProtKB-KW"/>
</dbReference>
<evidence type="ECO:0000256" key="2">
    <source>
        <dbReference type="ARBA" id="ARBA00022676"/>
    </source>
</evidence>
<dbReference type="EMBL" id="CP025408">
    <property type="protein sequence ID" value="AUH34677.1"/>
    <property type="molecule type" value="Genomic_DNA"/>
</dbReference>
<accession>A0A2K9EML0</accession>
<evidence type="ECO:0000256" key="7">
    <source>
        <dbReference type="SAM" id="Phobius"/>
    </source>
</evidence>
<evidence type="ECO:0000256" key="5">
    <source>
        <dbReference type="ARBA" id="ARBA00022989"/>
    </source>
</evidence>
<feature type="transmembrane region" description="Helical" evidence="7">
    <location>
        <begin position="286"/>
        <end position="304"/>
    </location>
</feature>
<comment type="subcellular location">
    <subcellularLocation>
        <location evidence="1">Membrane</location>
        <topology evidence="1">Multi-pass membrane protein</topology>
    </subcellularLocation>
</comment>
<evidence type="ECO:0000256" key="4">
    <source>
        <dbReference type="ARBA" id="ARBA00022692"/>
    </source>
</evidence>
<dbReference type="GO" id="GO:0016020">
    <property type="term" value="C:membrane"/>
    <property type="evidence" value="ECO:0007669"/>
    <property type="project" value="UniProtKB-SubCell"/>
</dbReference>
<dbReference type="Pfam" id="PF13632">
    <property type="entry name" value="Glyco_trans_2_3"/>
    <property type="match status" value="1"/>
</dbReference>
<organism evidence="9 10">
    <name type="scientific">Paracoccus tegillarcae</name>
    <dbReference type="NCBI Taxonomy" id="1529068"/>
    <lineage>
        <taxon>Bacteria</taxon>
        <taxon>Pseudomonadati</taxon>
        <taxon>Pseudomonadota</taxon>
        <taxon>Alphaproteobacteria</taxon>
        <taxon>Rhodobacterales</taxon>
        <taxon>Paracoccaceae</taxon>
        <taxon>Paracoccus</taxon>
    </lineage>
</organism>
<name>A0A2K9EML0_9RHOB</name>
<dbReference type="InterPro" id="IPR050321">
    <property type="entry name" value="Glycosyltr_2/OpgH_subfam"/>
</dbReference>
<evidence type="ECO:0000256" key="3">
    <source>
        <dbReference type="ARBA" id="ARBA00022679"/>
    </source>
</evidence>
<dbReference type="PANTHER" id="PTHR43867:SF2">
    <property type="entry name" value="CELLULOSE SYNTHASE CATALYTIC SUBUNIT A [UDP-FORMING]"/>
    <property type="match status" value="1"/>
</dbReference>
<sequence length="362" mass="41298">MCALLPNEEEILLNSVRKVLGEIEFNKKNELIVSIASIESSRVLADLRTLELSHGQLRVLLSKEIVGKFAQLNSAIKCAQNDLIYLLDADEYPVERVLERACRQHSRDEIWQGVTLPRNQNVLFEKIVGSETKIKYLVGLQFRALGGGNVYFCGSNAIWPRQKLVSLQFNNASLVEDVEISVRANLEGHQVHFKPWLIATELAPSKLTSWWIQRRRWAKGWLEVGQHHFHDLVVSKRLNWRQKYDWLYLIYLRRVVLATAWLTYFTSAALVITFGSINTSDVLFDWALHIVPLQLSVAIIQVAATSNTGTRSGLLSKSSVLYVLCFPFYELMKSAVALDAVRLSALGRHEWQVTPRGMRPKE</sequence>
<feature type="domain" description="Glycosyltransferase 2-like" evidence="8">
    <location>
        <begin position="83"/>
        <end position="277"/>
    </location>
</feature>
<dbReference type="InterPro" id="IPR029044">
    <property type="entry name" value="Nucleotide-diphossugar_trans"/>
</dbReference>
<dbReference type="Gene3D" id="3.90.550.10">
    <property type="entry name" value="Spore Coat Polysaccharide Biosynthesis Protein SpsA, Chain A"/>
    <property type="match status" value="1"/>
</dbReference>
<keyword evidence="4 7" id="KW-0812">Transmembrane</keyword>
<keyword evidence="3" id="KW-0808">Transferase</keyword>
<dbReference type="SUPFAM" id="SSF53448">
    <property type="entry name" value="Nucleotide-diphospho-sugar transferases"/>
    <property type="match status" value="1"/>
</dbReference>
<evidence type="ECO:0000259" key="8">
    <source>
        <dbReference type="Pfam" id="PF13632"/>
    </source>
</evidence>